<name>A0A1X2M0X0_9MYCO</name>
<organism evidence="4 5">
    <name type="scientific">Mycobacterium decipiens</name>
    <dbReference type="NCBI Taxonomy" id="1430326"/>
    <lineage>
        <taxon>Bacteria</taxon>
        <taxon>Bacillati</taxon>
        <taxon>Actinomycetota</taxon>
        <taxon>Actinomycetes</taxon>
        <taxon>Mycobacteriales</taxon>
        <taxon>Mycobacteriaceae</taxon>
        <taxon>Mycobacterium</taxon>
    </lineage>
</organism>
<sequence length="423" mass="45944">MIETSEVELRWRASQLTLTIATCAGVALAAAVIGGRWQLIAFAAPLLGVLCSISWQSPVPTIQVHGEPDSQRCFENEQQQVTVWVTTESVDAAVELTVSALAAMQLEVLESGSRRKTTVALVAQRWGRYPIRARVDVVARGGLLTGTGTVDAAEIIVFPLTPPQSTPIPQTELLDRLGAHLTRHVGPGVEYADIRPYVPGDQLRAVNWAVSARRGRLHVTQRLTDRAADVVVLIDTYRQPAGPATEATERVVRGAAQVVQTALRHGDRAGIVALGGNRPRWLGADIGQRQFFRVLDTVLGAGKGFENTTGTLAPRAAVPAGSIVIAFSTLLDTEFALALIDLRKRGHVVVAVDVLDSSPFQDELDPLVIRMWALQRSAMYRDMATIGVDVLSWPTDRSLEQSMGALPDRRRRVRRRTTGATVQ</sequence>
<comment type="caution">
    <text evidence="4">The sequence shown here is derived from an EMBL/GenBank/DDBJ whole genome shotgun (WGS) entry which is preliminary data.</text>
</comment>
<protein>
    <submittedName>
        <fullName evidence="4">DUF58 domain-containing protein</fullName>
    </submittedName>
</protein>
<keyword evidence="5" id="KW-1185">Reference proteome</keyword>
<keyword evidence="2" id="KW-1133">Transmembrane helix</keyword>
<dbReference type="OrthoDB" id="9776116at2"/>
<accession>A0A1X2M0X0</accession>
<dbReference type="PANTHER" id="PTHR33608">
    <property type="entry name" value="BLL2464 PROTEIN"/>
    <property type="match status" value="1"/>
</dbReference>
<evidence type="ECO:0000313" key="4">
    <source>
        <dbReference type="EMBL" id="OSC43181.1"/>
    </source>
</evidence>
<keyword evidence="2" id="KW-0472">Membrane</keyword>
<dbReference type="AlphaFoldDB" id="A0A1X2M0X0"/>
<dbReference type="STRING" id="1430326.B8W66_02020"/>
<evidence type="ECO:0000256" key="1">
    <source>
        <dbReference type="SAM" id="MobiDB-lite"/>
    </source>
</evidence>
<feature type="domain" description="DUF58" evidence="3">
    <location>
        <begin position="193"/>
        <end position="357"/>
    </location>
</feature>
<gene>
    <name evidence="4" type="ORF">B8W66_02020</name>
</gene>
<dbReference type="RefSeq" id="WP_085323319.1">
    <property type="nucleotide sequence ID" value="NZ_NCXP01000001.1"/>
</dbReference>
<reference evidence="4 5" key="1">
    <citation type="submission" date="2017-04" db="EMBL/GenBank/DDBJ databases">
        <title>The new phylogeny of genus Mycobacterium.</title>
        <authorList>
            <person name="Tortoli E."/>
            <person name="Trovato A."/>
            <person name="Cirillo D.M."/>
        </authorList>
    </citation>
    <scope>NUCLEOTIDE SEQUENCE [LARGE SCALE GENOMIC DNA]</scope>
    <source>
        <strain evidence="4 5">TBL 1200985</strain>
    </source>
</reference>
<proteinExistence type="predicted"/>
<dbReference type="Proteomes" id="UP000193247">
    <property type="component" value="Unassembled WGS sequence"/>
</dbReference>
<feature type="transmembrane region" description="Helical" evidence="2">
    <location>
        <begin position="12"/>
        <end position="32"/>
    </location>
</feature>
<dbReference type="EMBL" id="NCXP01000001">
    <property type="protein sequence ID" value="OSC43181.1"/>
    <property type="molecule type" value="Genomic_DNA"/>
</dbReference>
<evidence type="ECO:0000256" key="2">
    <source>
        <dbReference type="SAM" id="Phobius"/>
    </source>
</evidence>
<keyword evidence="2" id="KW-0812">Transmembrane</keyword>
<feature type="region of interest" description="Disordered" evidence="1">
    <location>
        <begin position="404"/>
        <end position="423"/>
    </location>
</feature>
<evidence type="ECO:0000313" key="5">
    <source>
        <dbReference type="Proteomes" id="UP000193247"/>
    </source>
</evidence>
<dbReference type="Pfam" id="PF01882">
    <property type="entry name" value="DUF58"/>
    <property type="match status" value="1"/>
</dbReference>
<dbReference type="PANTHER" id="PTHR33608:SF14">
    <property type="entry name" value="POSSIBLE CONSERVED SECRETED PROTEIN"/>
    <property type="match status" value="1"/>
</dbReference>
<dbReference type="InterPro" id="IPR002881">
    <property type="entry name" value="DUF58"/>
</dbReference>
<evidence type="ECO:0000259" key="3">
    <source>
        <dbReference type="Pfam" id="PF01882"/>
    </source>
</evidence>